<proteinExistence type="predicted"/>
<gene>
    <name evidence="1" type="ORF">OXU80_11415</name>
</gene>
<dbReference type="Proteomes" id="UP001163223">
    <property type="component" value="Chromosome"/>
</dbReference>
<dbReference type="EMBL" id="CP113520">
    <property type="protein sequence ID" value="WAJ30766.1"/>
    <property type="molecule type" value="Genomic_DNA"/>
</dbReference>
<sequence>MPEDSEVGVPANRRLQRLDPIPLPAPLQQGSAALPDLPALPAFAPQPLPSLDILKPRPALKLDAKLSAEGGSVPDGLEWRLFSAVPALDGQLPLVASAAGGEAVFDVPEGDYVVHLAFGRAGLTKRIRFTGLSAKETLLLDAGGLSLHAMAGPDAPIESPELDFDIYTLAEGDTEGDLVASDVPADAVVRLNAGTYHVVSHYGAINAVVRANIHVDAGKITEATLQHHAAKLTLKLVREAGGEAMADTAWTISSSSGDVVRESVGAYASLILAAGDYEIVANNRDRVYQRVITVEGGKDLEVEVTAADLVSEGSATGSSGDNGGSGD</sequence>
<protein>
    <submittedName>
        <fullName evidence="1">Uncharacterized protein</fullName>
    </submittedName>
</protein>
<reference evidence="1" key="1">
    <citation type="submission" date="2022-11" db="EMBL/GenBank/DDBJ databases">
        <title>beta-Carotene-producing bacterium, Jeongeuplla avenae sp. nov., alleviates the salt stress of Arabidopsis seedlings.</title>
        <authorList>
            <person name="Jiang L."/>
            <person name="Lee J."/>
        </authorList>
    </citation>
    <scope>NUCLEOTIDE SEQUENCE</scope>
    <source>
        <strain evidence="1">DY_R2A_6</strain>
    </source>
</reference>
<organism evidence="1 2">
    <name type="scientific">Antarcticirhabdus aurantiaca</name>
    <dbReference type="NCBI Taxonomy" id="2606717"/>
    <lineage>
        <taxon>Bacteria</taxon>
        <taxon>Pseudomonadati</taxon>
        <taxon>Pseudomonadota</taxon>
        <taxon>Alphaproteobacteria</taxon>
        <taxon>Hyphomicrobiales</taxon>
        <taxon>Aurantimonadaceae</taxon>
        <taxon>Antarcticirhabdus</taxon>
    </lineage>
</organism>
<keyword evidence="2" id="KW-1185">Reference proteome</keyword>
<name>A0ACD4NUY7_9HYPH</name>
<evidence type="ECO:0000313" key="1">
    <source>
        <dbReference type="EMBL" id="WAJ30766.1"/>
    </source>
</evidence>
<accession>A0ACD4NUY7</accession>
<evidence type="ECO:0000313" key="2">
    <source>
        <dbReference type="Proteomes" id="UP001163223"/>
    </source>
</evidence>